<dbReference type="InterPro" id="IPR020472">
    <property type="entry name" value="WD40_PAC1"/>
</dbReference>
<dbReference type="Proteomes" id="UP000789405">
    <property type="component" value="Unassembled WGS sequence"/>
</dbReference>
<evidence type="ECO:0000256" key="5">
    <source>
        <dbReference type="ARBA" id="ARBA00023242"/>
    </source>
</evidence>
<dbReference type="PROSITE" id="PS50082">
    <property type="entry name" value="WD_REPEATS_2"/>
    <property type="match status" value="5"/>
</dbReference>
<dbReference type="Pfam" id="PF00400">
    <property type="entry name" value="WD40"/>
    <property type="match status" value="6"/>
</dbReference>
<keyword evidence="10" id="KW-1185">Reference proteome</keyword>
<proteinExistence type="inferred from homology"/>
<dbReference type="InterPro" id="IPR012972">
    <property type="entry name" value="NLE"/>
</dbReference>
<evidence type="ECO:0000259" key="8">
    <source>
        <dbReference type="Pfam" id="PF08154"/>
    </source>
</evidence>
<dbReference type="Pfam" id="PF08154">
    <property type="entry name" value="NLE"/>
    <property type="match status" value="1"/>
</dbReference>
<dbReference type="HAMAP" id="MF_03029">
    <property type="entry name" value="WDR12"/>
    <property type="match status" value="1"/>
</dbReference>
<keyword evidence="5 6" id="KW-0539">Nucleus</keyword>
<dbReference type="InterPro" id="IPR019775">
    <property type="entry name" value="WD40_repeat_CS"/>
</dbReference>
<evidence type="ECO:0000256" key="1">
    <source>
        <dbReference type="ARBA" id="ARBA00022517"/>
    </source>
</evidence>
<dbReference type="SUPFAM" id="SSF50978">
    <property type="entry name" value="WD40 repeat-like"/>
    <property type="match status" value="1"/>
</dbReference>
<dbReference type="GO" id="GO:0005654">
    <property type="term" value="C:nucleoplasm"/>
    <property type="evidence" value="ECO:0007669"/>
    <property type="project" value="UniProtKB-SubCell"/>
</dbReference>
<evidence type="ECO:0000256" key="2">
    <source>
        <dbReference type="ARBA" id="ARBA00022552"/>
    </source>
</evidence>
<dbReference type="GO" id="GO:0000466">
    <property type="term" value="P:maturation of 5.8S rRNA from tricistronic rRNA transcript (SSU-rRNA, 5.8S rRNA, LSU-rRNA)"/>
    <property type="evidence" value="ECO:0007669"/>
    <property type="project" value="UniProtKB-UniRule"/>
</dbReference>
<dbReference type="InterPro" id="IPR028599">
    <property type="entry name" value="WDR12/Ytm1"/>
</dbReference>
<evidence type="ECO:0000313" key="9">
    <source>
        <dbReference type="EMBL" id="CAG8665365.1"/>
    </source>
</evidence>
<dbReference type="EMBL" id="CAJVPY010006577">
    <property type="protein sequence ID" value="CAG8665365.1"/>
    <property type="molecule type" value="Genomic_DNA"/>
</dbReference>
<feature type="repeat" description="WD" evidence="7">
    <location>
        <begin position="140"/>
        <end position="177"/>
    </location>
</feature>
<dbReference type="PANTHER" id="PTHR19855">
    <property type="entry name" value="WD40 REPEAT PROTEIN 12, 37"/>
    <property type="match status" value="1"/>
</dbReference>
<gene>
    <name evidence="6" type="primary">YTM1</name>
    <name evidence="9" type="ORF">DERYTH_LOCUS10929</name>
</gene>
<keyword evidence="3 7" id="KW-0853">WD repeat</keyword>
<dbReference type="GO" id="GO:0043021">
    <property type="term" value="F:ribonucleoprotein complex binding"/>
    <property type="evidence" value="ECO:0007669"/>
    <property type="project" value="UniProtKB-UniRule"/>
</dbReference>
<feature type="repeat" description="WD" evidence="7">
    <location>
        <begin position="327"/>
        <end position="353"/>
    </location>
</feature>
<dbReference type="OrthoDB" id="10251381at2759"/>
<comment type="function">
    <text evidence="6">Component of the NOP7 complex, which is required for maturation of the 25S and 5.8S ribosomal RNAs and formation of the 60S ribosome.</text>
</comment>
<evidence type="ECO:0000313" key="10">
    <source>
        <dbReference type="Proteomes" id="UP000789405"/>
    </source>
</evidence>
<dbReference type="InterPro" id="IPR015943">
    <property type="entry name" value="WD40/YVTN_repeat-like_dom_sf"/>
</dbReference>
<keyword evidence="1 6" id="KW-0690">Ribosome biogenesis</keyword>
<dbReference type="InterPro" id="IPR036322">
    <property type="entry name" value="WD40_repeat_dom_sf"/>
</dbReference>
<dbReference type="PROSITE" id="PS00678">
    <property type="entry name" value="WD_REPEATS_1"/>
    <property type="match status" value="2"/>
</dbReference>
<dbReference type="GO" id="GO:0005730">
    <property type="term" value="C:nucleolus"/>
    <property type="evidence" value="ECO:0007669"/>
    <property type="project" value="UniProtKB-SubCell"/>
</dbReference>
<reference evidence="9" key="1">
    <citation type="submission" date="2021-06" db="EMBL/GenBank/DDBJ databases">
        <authorList>
            <person name="Kallberg Y."/>
            <person name="Tangrot J."/>
            <person name="Rosling A."/>
        </authorList>
    </citation>
    <scope>NUCLEOTIDE SEQUENCE</scope>
    <source>
        <strain evidence="9">MA453B</strain>
    </source>
</reference>
<feature type="domain" description="NLE" evidence="8">
    <location>
        <begin position="11"/>
        <end position="73"/>
    </location>
</feature>
<dbReference type="GO" id="GO:0030687">
    <property type="term" value="C:preribosome, large subunit precursor"/>
    <property type="evidence" value="ECO:0007669"/>
    <property type="project" value="UniProtKB-UniRule"/>
</dbReference>
<evidence type="ECO:0000256" key="6">
    <source>
        <dbReference type="HAMAP-Rule" id="MF_03029"/>
    </source>
</evidence>
<sequence length="448" mass="50870">MNTVQEEENQIQVRFVTQQKEYAVTDSAILVPTKLRRYGLSEIINHLLGFERPVPFDFMIDNQFLRISLEEYLQTKELSTENILTIEYVESMLPPTSLSTFQHDDWISAVNGHNKSLFLTGSYDNHVRIFNTSGECLQTLLGHTAPIKSVAWVSVTDEHAICLSASQDRSIRAWQVSLTDGQYTPLYDCKGHKESVECISVNSSCTEFASASLDSSILLWTTTQPEANEEIERKMKRRKLNKDIFAKARHNKSRLRITSLNTIFFQAPIATMQGHVGPISSVVFDKNDSNKIYSGGWDHSIRVWDVETRTNIDTKICDKTVLGIACSDNLIASGHSDKIVRIWDPRTEETAMVKLTLSSHKNWVSCVSWSPKSQFMLASGSYDGSVKIWDIRSRTPLYTIQQNSNSQENNSSVKKLFCIDWDLDMILSGGEDNQLHLYGTKKLDIHNQ</sequence>
<dbReference type="GO" id="GO:0000463">
    <property type="term" value="P:maturation of LSU-rRNA from tricistronic rRNA transcript (SSU-rRNA, 5.8S rRNA, LSU-rRNA)"/>
    <property type="evidence" value="ECO:0007669"/>
    <property type="project" value="UniProtKB-UniRule"/>
</dbReference>
<comment type="subcellular location">
    <subcellularLocation>
        <location evidence="6">Nucleus</location>
        <location evidence="6">Nucleolus</location>
    </subcellularLocation>
    <subcellularLocation>
        <location evidence="6">Nucleus</location>
        <location evidence="6">Nucleoplasm</location>
    </subcellularLocation>
</comment>
<evidence type="ECO:0000256" key="4">
    <source>
        <dbReference type="ARBA" id="ARBA00022737"/>
    </source>
</evidence>
<dbReference type="CDD" id="cd00200">
    <property type="entry name" value="WD40"/>
    <property type="match status" value="1"/>
</dbReference>
<dbReference type="PRINTS" id="PR00320">
    <property type="entry name" value="GPROTEINBRPT"/>
</dbReference>
<evidence type="ECO:0000256" key="3">
    <source>
        <dbReference type="ARBA" id="ARBA00022574"/>
    </source>
</evidence>
<evidence type="ECO:0000256" key="7">
    <source>
        <dbReference type="PROSITE-ProRule" id="PRU00221"/>
    </source>
</evidence>
<name>A0A9N9HDD7_9GLOM</name>
<comment type="subunit">
    <text evidence="6">Component of the NOP7 complex, composed of ERB1, NOP7 and YTM1. Within the NOP7 complex ERB1 appears to interact directly with NOP7 and YTM1. The NOP7 complex also associates with the 66S pre-ribosome.</text>
</comment>
<feature type="repeat" description="WD" evidence="7">
    <location>
        <begin position="272"/>
        <end position="314"/>
    </location>
</feature>
<comment type="similarity">
    <text evidence="6">Belongs to the WD repeat WDR12/YTM1 family.</text>
</comment>
<keyword evidence="2 6" id="KW-0698">rRNA processing</keyword>
<feature type="repeat" description="WD" evidence="7">
    <location>
        <begin position="357"/>
        <end position="399"/>
    </location>
</feature>
<keyword evidence="4" id="KW-0677">Repeat</keyword>
<dbReference type="PROSITE" id="PS50294">
    <property type="entry name" value="WD_REPEATS_REGION"/>
    <property type="match status" value="3"/>
</dbReference>
<comment type="caution">
    <text evidence="9">The sequence shown here is derived from an EMBL/GenBank/DDBJ whole genome shotgun (WGS) entry which is preliminary data.</text>
</comment>
<dbReference type="Gene3D" id="2.130.10.10">
    <property type="entry name" value="YVTN repeat-like/Quinoprotein amine dehydrogenase"/>
    <property type="match status" value="1"/>
</dbReference>
<dbReference type="InterPro" id="IPR001680">
    <property type="entry name" value="WD40_rpt"/>
</dbReference>
<feature type="repeat" description="WD" evidence="7">
    <location>
        <begin position="189"/>
        <end position="230"/>
    </location>
</feature>
<dbReference type="PANTHER" id="PTHR19855:SF11">
    <property type="entry name" value="RIBOSOME BIOGENESIS PROTEIN WDR12"/>
    <property type="match status" value="1"/>
</dbReference>
<dbReference type="AlphaFoldDB" id="A0A9N9HDD7"/>
<dbReference type="SMART" id="SM00320">
    <property type="entry name" value="WD40"/>
    <property type="match status" value="7"/>
</dbReference>
<protein>
    <recommendedName>
        <fullName evidence="6">Ribosome biogenesis protein YTM1</fullName>
    </recommendedName>
</protein>
<accession>A0A9N9HDD7</accession>
<organism evidence="9 10">
    <name type="scientific">Dentiscutata erythropus</name>
    <dbReference type="NCBI Taxonomy" id="1348616"/>
    <lineage>
        <taxon>Eukaryota</taxon>
        <taxon>Fungi</taxon>
        <taxon>Fungi incertae sedis</taxon>
        <taxon>Mucoromycota</taxon>
        <taxon>Glomeromycotina</taxon>
        <taxon>Glomeromycetes</taxon>
        <taxon>Diversisporales</taxon>
        <taxon>Gigasporaceae</taxon>
        <taxon>Dentiscutata</taxon>
    </lineage>
</organism>